<gene>
    <name evidence="6" type="ORF">CPEL01642_LOCUS21728</name>
</gene>
<accession>A0A7S0Q9S0</accession>
<organism evidence="6">
    <name type="scientific">Coccolithus braarudii</name>
    <dbReference type="NCBI Taxonomy" id="221442"/>
    <lineage>
        <taxon>Eukaryota</taxon>
        <taxon>Haptista</taxon>
        <taxon>Haptophyta</taxon>
        <taxon>Prymnesiophyceae</taxon>
        <taxon>Coccolithales</taxon>
        <taxon>Coccolithaceae</taxon>
        <taxon>Coccolithus</taxon>
    </lineage>
</organism>
<proteinExistence type="predicted"/>
<name>A0A7S0Q9S0_9EUKA</name>
<dbReference type="PROSITE" id="PS50146">
    <property type="entry name" value="DAGK"/>
    <property type="match status" value="1"/>
</dbReference>
<dbReference type="Pfam" id="PF00781">
    <property type="entry name" value="DAGK_cat"/>
    <property type="match status" value="1"/>
</dbReference>
<dbReference type="SUPFAM" id="SSF111331">
    <property type="entry name" value="NAD kinase/diacylglycerol kinase-like"/>
    <property type="match status" value="1"/>
</dbReference>
<keyword evidence="3" id="KW-0418">Kinase</keyword>
<evidence type="ECO:0000313" key="6">
    <source>
        <dbReference type="EMBL" id="CAD8618347.1"/>
    </source>
</evidence>
<evidence type="ECO:0000256" key="1">
    <source>
        <dbReference type="ARBA" id="ARBA00022679"/>
    </source>
</evidence>
<dbReference type="GO" id="GO:0046512">
    <property type="term" value="P:sphingosine biosynthetic process"/>
    <property type="evidence" value="ECO:0007669"/>
    <property type="project" value="TreeGrafter"/>
</dbReference>
<keyword evidence="1" id="KW-0808">Transferase</keyword>
<dbReference type="PANTHER" id="PTHR12358">
    <property type="entry name" value="SPHINGOSINE KINASE"/>
    <property type="match status" value="1"/>
</dbReference>
<feature type="domain" description="DAGKc" evidence="5">
    <location>
        <begin position="1"/>
        <end position="127"/>
    </location>
</feature>
<dbReference type="EMBL" id="HBEY01045383">
    <property type="protein sequence ID" value="CAD8618347.1"/>
    <property type="molecule type" value="Transcribed_RNA"/>
</dbReference>
<evidence type="ECO:0000259" key="5">
    <source>
        <dbReference type="PROSITE" id="PS50146"/>
    </source>
</evidence>
<dbReference type="InterPro" id="IPR016064">
    <property type="entry name" value="NAD/diacylglycerol_kinase_sf"/>
</dbReference>
<dbReference type="GO" id="GO:0005737">
    <property type="term" value="C:cytoplasm"/>
    <property type="evidence" value="ECO:0007669"/>
    <property type="project" value="TreeGrafter"/>
</dbReference>
<keyword evidence="4" id="KW-0067">ATP-binding</keyword>
<dbReference type="GO" id="GO:0005524">
    <property type="term" value="F:ATP binding"/>
    <property type="evidence" value="ECO:0007669"/>
    <property type="project" value="UniProtKB-KW"/>
</dbReference>
<protein>
    <recommendedName>
        <fullName evidence="5">DAGKc domain-containing protein</fullName>
    </recommendedName>
</protein>
<evidence type="ECO:0000256" key="4">
    <source>
        <dbReference type="ARBA" id="ARBA00022840"/>
    </source>
</evidence>
<dbReference type="SMART" id="SM00046">
    <property type="entry name" value="DAGKc"/>
    <property type="match status" value="1"/>
</dbReference>
<keyword evidence="2" id="KW-0547">Nucleotide-binding</keyword>
<dbReference type="GO" id="GO:0016020">
    <property type="term" value="C:membrane"/>
    <property type="evidence" value="ECO:0007669"/>
    <property type="project" value="TreeGrafter"/>
</dbReference>
<dbReference type="Gene3D" id="2.60.200.40">
    <property type="match status" value="1"/>
</dbReference>
<dbReference type="AlphaFoldDB" id="A0A7S0Q9S0"/>
<dbReference type="Gene3D" id="3.40.50.10330">
    <property type="entry name" value="Probable inorganic polyphosphate/atp-NAD kinase, domain 1"/>
    <property type="match status" value="1"/>
</dbReference>
<dbReference type="InterPro" id="IPR050187">
    <property type="entry name" value="Lipid_Phosphate_FormReg"/>
</dbReference>
<dbReference type="PANTHER" id="PTHR12358:SF31">
    <property type="entry name" value="ACYLGLYCEROL KINASE, MITOCHONDRIAL"/>
    <property type="match status" value="1"/>
</dbReference>
<evidence type="ECO:0000256" key="2">
    <source>
        <dbReference type="ARBA" id="ARBA00022741"/>
    </source>
</evidence>
<dbReference type="GO" id="GO:0001727">
    <property type="term" value="F:lipid kinase activity"/>
    <property type="evidence" value="ECO:0007669"/>
    <property type="project" value="TreeGrafter"/>
</dbReference>
<reference evidence="6" key="1">
    <citation type="submission" date="2021-01" db="EMBL/GenBank/DDBJ databases">
        <authorList>
            <person name="Corre E."/>
            <person name="Pelletier E."/>
            <person name="Niang G."/>
            <person name="Scheremetjew M."/>
            <person name="Finn R."/>
            <person name="Kale V."/>
            <person name="Holt S."/>
            <person name="Cochrane G."/>
            <person name="Meng A."/>
            <person name="Brown T."/>
            <person name="Cohen L."/>
        </authorList>
    </citation>
    <scope>NUCLEOTIDE SEQUENCE</scope>
    <source>
        <strain evidence="6">PLY182g</strain>
    </source>
</reference>
<dbReference type="InterPro" id="IPR045540">
    <property type="entry name" value="YegS/DAGK_C"/>
</dbReference>
<dbReference type="Pfam" id="PF19279">
    <property type="entry name" value="YegS_C"/>
    <property type="match status" value="1"/>
</dbReference>
<sequence>MVNPISGNRSGEQDWSAISMALRERGVAVNTIVTFRSGQARELLLGADTLLAYDVLVVIGGDGFLHEVLNAVLLQDFSVPKPLAIVPSGTGNGTATSLGIRTAVDAATSLLAGTTSALDLMEVVVNDESRQVIAATLSVGWGAIADHDALAERTLRGMPMKALLVPAWIILRANTYRGRVSFVPHPRQGDIASGNLHARDPTSGRVVIDDTFNLVHVCNLPWIASDCLAAPGSKPDDGCVGILILRGASRLDLVRMFLAAESGMHTSHPAVELYWATEVTISPTAGPCGLGNITVDGELIAPVSVDIKCRPSAVQVVQGLPAVAAQK</sequence>
<dbReference type="InterPro" id="IPR017438">
    <property type="entry name" value="ATP-NAD_kinase_N"/>
</dbReference>
<dbReference type="InterPro" id="IPR001206">
    <property type="entry name" value="Diacylglycerol_kinase_cat_dom"/>
</dbReference>
<evidence type="ECO:0000256" key="3">
    <source>
        <dbReference type="ARBA" id="ARBA00022777"/>
    </source>
</evidence>